<dbReference type="InterPro" id="IPR041413">
    <property type="entry name" value="MLTR_LBD"/>
</dbReference>
<dbReference type="Pfam" id="PF17765">
    <property type="entry name" value="MLTR_LBD"/>
    <property type="match status" value="1"/>
</dbReference>
<feature type="domain" description="MmyB-like transcription regulator ligand binding" evidence="2">
    <location>
        <begin position="39"/>
        <end position="105"/>
    </location>
</feature>
<reference evidence="3" key="1">
    <citation type="submission" date="2024-06" db="EMBL/GenBank/DDBJ databases">
        <title>Complete genome of Salinicola endophyticus HNIBRBA4755.</title>
        <authorList>
            <person name="Shin S.Y."/>
            <person name="Kang H."/>
            <person name="Song J."/>
        </authorList>
    </citation>
    <scope>NUCLEOTIDE SEQUENCE</scope>
    <source>
        <strain evidence="3">HNIBRBA4755</strain>
    </source>
</reference>
<dbReference type="RefSeq" id="WP_353979727.1">
    <property type="nucleotide sequence ID" value="NZ_CP159578.1"/>
</dbReference>
<protein>
    <recommendedName>
        <fullName evidence="2">MmyB-like transcription regulator ligand binding domain-containing protein</fullName>
    </recommendedName>
</protein>
<evidence type="ECO:0000259" key="2">
    <source>
        <dbReference type="Pfam" id="PF17765"/>
    </source>
</evidence>
<feature type="region of interest" description="Disordered" evidence="1">
    <location>
        <begin position="1"/>
        <end position="42"/>
    </location>
</feature>
<accession>A0AB74U4E3</accession>
<dbReference type="Gene3D" id="3.30.450.180">
    <property type="match status" value="1"/>
</dbReference>
<dbReference type="EMBL" id="CP159578">
    <property type="protein sequence ID" value="XCJ78759.1"/>
    <property type="molecule type" value="Genomic_DNA"/>
</dbReference>
<name>A0AB74U4E3_9GAMM</name>
<dbReference type="AlphaFoldDB" id="A0AB74U4E3"/>
<gene>
    <name evidence="3" type="ORF">ABV408_15120</name>
</gene>
<proteinExistence type="predicted"/>
<evidence type="ECO:0000256" key="1">
    <source>
        <dbReference type="SAM" id="MobiDB-lite"/>
    </source>
</evidence>
<sequence length="111" mass="12607">MQCQGKPAERGAAHALQFSPRPCAGGELSRHWPTGQRTRPHSPEFRQWWRRHEVDAPCQGVRALDLPDLGEIDFEHTSLVVDESRHLRLVIYAVREGEPKADAFASWLVEA</sequence>
<organism evidence="3">
    <name type="scientific">Salinicola endophyticus</name>
    <dbReference type="NCBI Taxonomy" id="1949083"/>
    <lineage>
        <taxon>Bacteria</taxon>
        <taxon>Pseudomonadati</taxon>
        <taxon>Pseudomonadota</taxon>
        <taxon>Gammaproteobacteria</taxon>
        <taxon>Oceanospirillales</taxon>
        <taxon>Halomonadaceae</taxon>
        <taxon>Salinicola</taxon>
    </lineage>
</organism>
<evidence type="ECO:0000313" key="3">
    <source>
        <dbReference type="EMBL" id="XCJ78759.1"/>
    </source>
</evidence>